<dbReference type="SMART" id="SM00490">
    <property type="entry name" value="HELICc"/>
    <property type="match status" value="1"/>
</dbReference>
<keyword evidence="24" id="KW-1185">Reference proteome</keyword>
<dbReference type="SUPFAM" id="SSF101690">
    <property type="entry name" value="PAZ domain"/>
    <property type="match status" value="1"/>
</dbReference>
<dbReference type="PROSITE" id="PS50137">
    <property type="entry name" value="DS_RBD"/>
    <property type="match status" value="1"/>
</dbReference>
<dbReference type="CDD" id="cd15903">
    <property type="entry name" value="Dicer_PBD"/>
    <property type="match status" value="1"/>
</dbReference>
<dbReference type="Gene3D" id="3.30.160.20">
    <property type="match status" value="1"/>
</dbReference>
<dbReference type="InterPro" id="IPR038248">
    <property type="entry name" value="Dicer_dimer_sf"/>
</dbReference>
<keyword evidence="3" id="KW-0540">Nuclease</keyword>
<evidence type="ECO:0000256" key="9">
    <source>
        <dbReference type="ARBA" id="ARBA00022806"/>
    </source>
</evidence>
<dbReference type="CDD" id="cd00593">
    <property type="entry name" value="RIBOc"/>
    <property type="match status" value="2"/>
</dbReference>
<keyword evidence="5" id="KW-0677">Repeat</keyword>
<dbReference type="Gene3D" id="3.40.50.300">
    <property type="entry name" value="P-loop containing nucleotide triphosphate hydrolases"/>
    <property type="match status" value="2"/>
</dbReference>
<keyword evidence="4" id="KW-0479">Metal-binding</keyword>
<dbReference type="Gene3D" id="3.30.160.380">
    <property type="entry name" value="Dicer dimerisation domain"/>
    <property type="match status" value="1"/>
</dbReference>
<dbReference type="GO" id="GO:0003677">
    <property type="term" value="F:DNA binding"/>
    <property type="evidence" value="ECO:0007669"/>
    <property type="project" value="InterPro"/>
</dbReference>
<dbReference type="SUPFAM" id="SSF54768">
    <property type="entry name" value="dsRNA-binding domain-like"/>
    <property type="match status" value="1"/>
</dbReference>
<dbReference type="GO" id="GO:0004386">
    <property type="term" value="F:helicase activity"/>
    <property type="evidence" value="ECO:0007669"/>
    <property type="project" value="UniProtKB-KW"/>
</dbReference>
<dbReference type="GO" id="GO:0070578">
    <property type="term" value="C:RISC-loading complex"/>
    <property type="evidence" value="ECO:0007669"/>
    <property type="project" value="TreeGrafter"/>
</dbReference>
<keyword evidence="14" id="KW-0464">Manganese</keyword>
<organism evidence="23 24">
    <name type="scientific">Steinernema carpocapsae</name>
    <name type="common">Entomopathogenic nematode</name>
    <dbReference type="NCBI Taxonomy" id="34508"/>
    <lineage>
        <taxon>Eukaryota</taxon>
        <taxon>Metazoa</taxon>
        <taxon>Ecdysozoa</taxon>
        <taxon>Nematoda</taxon>
        <taxon>Chromadorea</taxon>
        <taxon>Rhabditida</taxon>
        <taxon>Tylenchina</taxon>
        <taxon>Panagrolaimomorpha</taxon>
        <taxon>Strongyloidoidea</taxon>
        <taxon>Steinernematidae</taxon>
        <taxon>Steinernema</taxon>
    </lineage>
</organism>
<dbReference type="HAMAP" id="MF_00104">
    <property type="entry name" value="RNase_III"/>
    <property type="match status" value="1"/>
</dbReference>
<dbReference type="EMBL" id="AZBU02000008">
    <property type="protein sequence ID" value="TKR68423.1"/>
    <property type="molecule type" value="Genomic_DNA"/>
</dbReference>
<evidence type="ECO:0000256" key="11">
    <source>
        <dbReference type="ARBA" id="ARBA00022842"/>
    </source>
</evidence>
<dbReference type="InterPro" id="IPR014001">
    <property type="entry name" value="Helicase_ATP-bd"/>
</dbReference>
<dbReference type="InterPro" id="IPR011907">
    <property type="entry name" value="RNase_III"/>
</dbReference>
<dbReference type="STRING" id="34508.A0A4U5MHD9"/>
<dbReference type="GO" id="GO:0005737">
    <property type="term" value="C:cytoplasm"/>
    <property type="evidence" value="ECO:0007669"/>
    <property type="project" value="TreeGrafter"/>
</dbReference>
<sequence>MVVKATEINPNFFTPRDYQIELLEKALNYNTIIPLGTGSGKTFIAVLLIKEYTQLLLPKFSNGGKRAVFIVDKVALVKQQADHIECHTELKVAQFHGYMNTDVCNTREAFEKVIEDSQVLVLTAQIFLMLLDHAIFSFDRVPVIVMDECHHVLGGKHPYRLIVQRYSELSEETRPRMLGLTASLINNKTAPSELEALLRQLETIMKCRIEASSDIISVAKYGARPKELVIACRDNDFAEDWIRVCLKSLQNLRESAANCLDFHPDLDVDPRKSVVEAATKILSVLQQMGPWCAWKVAMVWEKQLRKIHTSKSKASGLGEKQIAFLQNGESKIHEIIKEFEQKVKTVRSYEELKKYIPHKVERLLELLRYYHPNIQKTLQGGGVKSLSAMVFVDQRYVAYAMNLLMKSLYKWNQIDFGHLRSDFVIGFNGTSLGEESAGFHKRQETVLEKFRQSQLNLLFTTSVLEEGVDVKHCNLVIKFDSPGDFRSYIQSRGRARKQGAHYFMLTEAKNKLEFALNLRNFCEIERMLITRTVTIHDPEHQVPARNVDDVVQPYVVTSTGAKVTMSTAIALINKYCAKLPSDVFTRLVPQSCIEPVTVNGVTKFLATLSLPINSPFKEEIRLKTPMDTKKLAQMAVALEACRQLHEKNELNDYLLPAGKDAIAATFLLDEDPDEYVPHMPHKAGSIRRKQLYDKKMDLLVEASGAANPKRRKIANPLDNDYFFGFLSKRILPEVPSFPIFPRQGKVLVSIKLCKNQITLDEETFERAMKFHEYLFDDVLGLAKQGFVEFVPRHAPIATVIVPLKRREHAVYDLDRVYLSNILEYRRIPYTPSEEERRTFQFREEDFTDAIVVPWYRNQDVFYDVAVINHSLTPASGFPDGNYTNFREYYMKRYNLEIFNETQPLLDVDYTSTRMNLVMPRIPTRSQGKEKKSDRTQHQVMVPELVNVHPIPASLWNSIVTLPTIIYRANALLLADELRELICAEALGPNDNSVHICWEPLDYVTSYSEDAQLPINKLSHLEKDLEAERAKARAENPEPEIVDMEDDSSNDGFNIGVWDPKLGDGGELAGRILTVPFPMASSARTDEEIADEAADMIVTSGNLNNGNMSDDEDDQGEMKMLMDYAHIYKNDSSSFLPVRDNIEELGWDADIGQLNISEDAFPVSITGTSASIDGKSLMKDIASVLDPSFAGNGVASANGSAPNGSGDAVFAKSKPVATRLDLSAFDDRDAPLIRTGENESLNLIEYFMDSNDSQEVERMKKASLEIESSRPHLENFPVVEVEEEGTPQKAIEIDNSLFTNPNVLQPEINAYTDGDVGERSEVARVIPKTTFMKPDVKVNFTDEGMPECSAGVSPCVLLQALTLSHASDGINLERLETVGDSFLKFAVTDYLFHEHKEQHEGKLSFARSKEVSNYNLYRIGKKKNLPSILVASKFEPTDSWLPPCYMPTGDFKGPNAEDAEATDKFMDAVFEGKPIPQSKKPLTGWDEDNNEAEKVVDGIETINLLKNPTGNTQYDVNEEISPLPYNVMTQQYISDKAIADTVEALIGAHLLQLGPKVALRFMRWLGLRVISEQTVADEPLLRFLDTPEDPNRSNQELVSYIERFQLSSVEKTIGYRFNNKAYLLQAFTHASYYKNRITSCYQRLEFLGDAVLDYMITRFLFQHRKKYSPGVLTDLRSALVNNTIFASLAVKYNFHKHFVAMCPGLHHMIEKFVRLCESQAKNTNFNSELYMVTEEEFDDGDEEDIEVPKALGDIFESLAGAIYLDSGRRLDVVWEVFYNLMHDTIMECCEHPPKSPIRELLEREPDKARFSKLERIRENGKIRVTVDIQGKCRFTGIGRSYRIAKCTAAKRALRYLRDLDKEREAAKKASAHH</sequence>
<evidence type="ECO:0000313" key="23">
    <source>
        <dbReference type="EMBL" id="TKR68423.1"/>
    </source>
</evidence>
<evidence type="ECO:0000256" key="13">
    <source>
        <dbReference type="ARBA" id="ARBA00023158"/>
    </source>
</evidence>
<dbReference type="SUPFAM" id="SSF52540">
    <property type="entry name" value="P-loop containing nucleoside triphosphate hydrolases"/>
    <property type="match status" value="1"/>
</dbReference>
<dbReference type="SUPFAM" id="SSF69065">
    <property type="entry name" value="RNase III domain-like"/>
    <property type="match status" value="2"/>
</dbReference>
<feature type="domain" description="Helicase ATP-binding" evidence="20">
    <location>
        <begin position="22"/>
        <end position="202"/>
    </location>
</feature>
<evidence type="ECO:0000256" key="3">
    <source>
        <dbReference type="ARBA" id="ARBA00022722"/>
    </source>
</evidence>
<dbReference type="InterPro" id="IPR003100">
    <property type="entry name" value="PAZ_dom"/>
</dbReference>
<dbReference type="InterPro" id="IPR048513">
    <property type="entry name" value="Dicer_PBD"/>
</dbReference>
<dbReference type="GO" id="GO:0046872">
    <property type="term" value="F:metal ion binding"/>
    <property type="evidence" value="ECO:0007669"/>
    <property type="project" value="UniProtKB-KW"/>
</dbReference>
<dbReference type="CDD" id="cd10843">
    <property type="entry name" value="DSRM_DICER"/>
    <property type="match status" value="1"/>
</dbReference>
<dbReference type="InterPro" id="IPR005034">
    <property type="entry name" value="Dicer_dimerisation"/>
</dbReference>
<protein>
    <submittedName>
        <fullName evidence="23">Uncharacterized protein</fullName>
    </submittedName>
</protein>
<dbReference type="GO" id="GO:0006309">
    <property type="term" value="P:apoptotic DNA fragmentation"/>
    <property type="evidence" value="ECO:0007669"/>
    <property type="project" value="TreeGrafter"/>
</dbReference>
<dbReference type="Pfam" id="PF00636">
    <property type="entry name" value="Ribonuclease_3"/>
    <property type="match status" value="2"/>
</dbReference>
<dbReference type="InterPro" id="IPR036389">
    <property type="entry name" value="RNase_III_sf"/>
</dbReference>
<dbReference type="GO" id="GO:0003723">
    <property type="term" value="F:RNA binding"/>
    <property type="evidence" value="ECO:0007669"/>
    <property type="project" value="UniProtKB-UniRule"/>
</dbReference>
<evidence type="ECO:0000256" key="15">
    <source>
        <dbReference type="ARBA" id="ARBA00035116"/>
    </source>
</evidence>
<keyword evidence="8" id="KW-0378">Hydrolase</keyword>
<dbReference type="FunFam" id="1.10.1520.10:FF:000005">
    <property type="entry name" value="Putative endoribonuclease dicer"/>
    <property type="match status" value="1"/>
</dbReference>
<evidence type="ECO:0000256" key="4">
    <source>
        <dbReference type="ARBA" id="ARBA00022723"/>
    </source>
</evidence>
<keyword evidence="9" id="KW-0347">Helicase</keyword>
<dbReference type="Pfam" id="PF00271">
    <property type="entry name" value="Helicase_C"/>
    <property type="match status" value="1"/>
</dbReference>
<dbReference type="InterPro" id="IPR027417">
    <property type="entry name" value="P-loop_NTPase"/>
</dbReference>
<dbReference type="PROSITE" id="PS51194">
    <property type="entry name" value="HELICASE_CTER"/>
    <property type="match status" value="1"/>
</dbReference>
<evidence type="ECO:0000256" key="5">
    <source>
        <dbReference type="ARBA" id="ARBA00022737"/>
    </source>
</evidence>
<dbReference type="PROSITE" id="PS51192">
    <property type="entry name" value="HELICASE_ATP_BIND_1"/>
    <property type="match status" value="1"/>
</dbReference>
<keyword evidence="12 16" id="KW-0694">RNA-binding</keyword>
<dbReference type="PROSITE" id="PS50821">
    <property type="entry name" value="PAZ"/>
    <property type="match status" value="1"/>
</dbReference>
<dbReference type="FunFam" id="3.40.50.300:FF:000628">
    <property type="entry name" value="Endoribonuclease Dicer"/>
    <property type="match status" value="1"/>
</dbReference>
<dbReference type="InterPro" id="IPR014720">
    <property type="entry name" value="dsRBD_dom"/>
</dbReference>
<dbReference type="Pfam" id="PF03368">
    <property type="entry name" value="Dicer_dimer"/>
    <property type="match status" value="1"/>
</dbReference>
<dbReference type="InterPro" id="IPR036085">
    <property type="entry name" value="PAZ_dom_sf"/>
</dbReference>
<dbReference type="OrthoDB" id="2392202at2759"/>
<accession>A0A4U5MHD9</accession>
<proteinExistence type="inferred from homology"/>
<dbReference type="Proteomes" id="UP000298663">
    <property type="component" value="Unassembled WGS sequence"/>
</dbReference>
<dbReference type="GO" id="GO:0030422">
    <property type="term" value="P:siRNA processing"/>
    <property type="evidence" value="ECO:0007669"/>
    <property type="project" value="InterPro"/>
</dbReference>
<evidence type="ECO:0000256" key="2">
    <source>
        <dbReference type="ARBA" id="ARBA00001946"/>
    </source>
</evidence>
<reference evidence="23 24" key="1">
    <citation type="journal article" date="2015" name="Genome Biol.">
        <title>Comparative genomics of Steinernema reveals deeply conserved gene regulatory networks.</title>
        <authorList>
            <person name="Dillman A.R."/>
            <person name="Macchietto M."/>
            <person name="Porter C.F."/>
            <person name="Rogers A."/>
            <person name="Williams B."/>
            <person name="Antoshechkin I."/>
            <person name="Lee M.M."/>
            <person name="Goodwin Z."/>
            <person name="Lu X."/>
            <person name="Lewis E.E."/>
            <person name="Goodrich-Blair H."/>
            <person name="Stock S.P."/>
            <person name="Adams B.J."/>
            <person name="Sternberg P.W."/>
            <person name="Mortazavi A."/>
        </authorList>
    </citation>
    <scope>NUCLEOTIDE SEQUENCE [LARGE SCALE GENOMIC DNA]</scope>
    <source>
        <strain evidence="23 24">ALL</strain>
    </source>
</reference>
<keyword evidence="11" id="KW-0460">Magnesium</keyword>
<dbReference type="GO" id="GO:0006364">
    <property type="term" value="P:rRNA processing"/>
    <property type="evidence" value="ECO:0007669"/>
    <property type="project" value="InterPro"/>
</dbReference>
<dbReference type="GO" id="GO:0031054">
    <property type="term" value="P:pre-miRNA processing"/>
    <property type="evidence" value="ECO:0007669"/>
    <property type="project" value="InterPro"/>
</dbReference>
<dbReference type="Pfam" id="PF04851">
    <property type="entry name" value="ResIII"/>
    <property type="match status" value="1"/>
</dbReference>
<dbReference type="Pfam" id="PF20931">
    <property type="entry name" value="Dicer_platform"/>
    <property type="match status" value="1"/>
</dbReference>
<dbReference type="InterPro" id="IPR044441">
    <property type="entry name" value="DICER_DSRM"/>
</dbReference>
<comment type="cofactor">
    <cofactor evidence="2">
        <name>Mg(2+)</name>
        <dbReference type="ChEBI" id="CHEBI:18420"/>
    </cofactor>
</comment>
<comment type="similarity">
    <text evidence="15 16">Belongs to the helicase family. Dicer subfamily.</text>
</comment>
<evidence type="ECO:0000313" key="24">
    <source>
        <dbReference type="Proteomes" id="UP000298663"/>
    </source>
</evidence>
<reference evidence="23 24" key="2">
    <citation type="journal article" date="2019" name="G3 (Bethesda)">
        <title>Hybrid Assembly of the Genome of the Entomopathogenic Nematode Steinernema carpocapsae Identifies the X-Chromosome.</title>
        <authorList>
            <person name="Serra L."/>
            <person name="Macchietto M."/>
            <person name="Macias-Munoz A."/>
            <person name="McGill C.J."/>
            <person name="Rodriguez I.M."/>
            <person name="Rodriguez B."/>
            <person name="Murad R."/>
            <person name="Mortazavi A."/>
        </authorList>
    </citation>
    <scope>NUCLEOTIDE SEQUENCE [LARGE SCALE GENOMIC DNA]</scope>
    <source>
        <strain evidence="23 24">ALL</strain>
    </source>
</reference>
<keyword evidence="13" id="KW-0943">RNA-mediated gene silencing</keyword>
<evidence type="ECO:0000256" key="10">
    <source>
        <dbReference type="ARBA" id="ARBA00022840"/>
    </source>
</evidence>
<dbReference type="InterPro" id="IPR048512">
    <property type="entry name" value="Dicer_platform"/>
</dbReference>
<dbReference type="Pfam" id="PF20932">
    <property type="entry name" value="Dicer_dsRBD"/>
    <property type="match status" value="1"/>
</dbReference>
<keyword evidence="6" id="KW-0547">Nucleotide-binding</keyword>
<feature type="domain" description="Helicase C-terminal" evidence="21">
    <location>
        <begin position="377"/>
        <end position="541"/>
    </location>
</feature>
<dbReference type="InterPro" id="IPR001650">
    <property type="entry name" value="Helicase_C-like"/>
</dbReference>
<dbReference type="GO" id="GO:0005634">
    <property type="term" value="C:nucleus"/>
    <property type="evidence" value="ECO:0007669"/>
    <property type="project" value="TreeGrafter"/>
</dbReference>
<dbReference type="GO" id="GO:0005524">
    <property type="term" value="F:ATP binding"/>
    <property type="evidence" value="ECO:0007669"/>
    <property type="project" value="UniProtKB-KW"/>
</dbReference>
<evidence type="ECO:0000259" key="19">
    <source>
        <dbReference type="PROSITE" id="PS50821"/>
    </source>
</evidence>
<evidence type="ECO:0000259" key="22">
    <source>
        <dbReference type="PROSITE" id="PS51327"/>
    </source>
</evidence>
<dbReference type="Gene3D" id="2.170.260.10">
    <property type="entry name" value="paz domain"/>
    <property type="match status" value="1"/>
</dbReference>
<evidence type="ECO:0000256" key="1">
    <source>
        <dbReference type="ARBA" id="ARBA00001936"/>
    </source>
</evidence>
<evidence type="ECO:0000259" key="17">
    <source>
        <dbReference type="PROSITE" id="PS50137"/>
    </source>
</evidence>
<dbReference type="SMART" id="SM00949">
    <property type="entry name" value="PAZ"/>
    <property type="match status" value="1"/>
</dbReference>
<dbReference type="SMART" id="SM00358">
    <property type="entry name" value="DSRM"/>
    <property type="match status" value="1"/>
</dbReference>
<evidence type="ECO:0000256" key="16">
    <source>
        <dbReference type="PROSITE-ProRule" id="PRU00657"/>
    </source>
</evidence>
<evidence type="ECO:0000259" key="18">
    <source>
        <dbReference type="PROSITE" id="PS50142"/>
    </source>
</evidence>
<evidence type="ECO:0000259" key="20">
    <source>
        <dbReference type="PROSITE" id="PS51192"/>
    </source>
</evidence>
<feature type="domain" description="DRBM" evidence="17">
    <location>
        <begin position="1791"/>
        <end position="1857"/>
    </location>
</feature>
<feature type="domain" description="RNase III" evidence="18">
    <location>
        <begin position="1605"/>
        <end position="1766"/>
    </location>
</feature>
<dbReference type="SMART" id="SM00487">
    <property type="entry name" value="DEXDc"/>
    <property type="match status" value="1"/>
</dbReference>
<dbReference type="FunFam" id="1.10.1520.10:FF:000023">
    <property type="entry name" value="Endoribonuclease dcr-1"/>
    <property type="match status" value="1"/>
</dbReference>
<evidence type="ECO:0000256" key="7">
    <source>
        <dbReference type="ARBA" id="ARBA00022759"/>
    </source>
</evidence>
<name>A0A4U5MHD9_STECR</name>
<evidence type="ECO:0000259" key="21">
    <source>
        <dbReference type="PROSITE" id="PS51194"/>
    </source>
</evidence>
<dbReference type="PANTHER" id="PTHR14950:SF37">
    <property type="entry name" value="ENDORIBONUCLEASE DICER"/>
    <property type="match status" value="1"/>
</dbReference>
<dbReference type="PROSITE" id="PS51327">
    <property type="entry name" value="DICER_DSRBF"/>
    <property type="match status" value="1"/>
</dbReference>
<dbReference type="Gene3D" id="1.10.1520.10">
    <property type="entry name" value="Ribonuclease III domain"/>
    <property type="match status" value="2"/>
</dbReference>
<dbReference type="InterPro" id="IPR006935">
    <property type="entry name" value="Helicase/UvrB_N"/>
</dbReference>
<evidence type="ECO:0000256" key="6">
    <source>
        <dbReference type="ARBA" id="ARBA00022741"/>
    </source>
</evidence>
<dbReference type="Pfam" id="PF02170">
    <property type="entry name" value="PAZ"/>
    <property type="match status" value="1"/>
</dbReference>
<dbReference type="CDD" id="cd18034">
    <property type="entry name" value="DEXHc_dicer"/>
    <property type="match status" value="1"/>
</dbReference>
<feature type="domain" description="Dicer dsRNA-binding fold" evidence="22">
    <location>
        <begin position="568"/>
        <end position="664"/>
    </location>
</feature>
<evidence type="ECO:0000256" key="12">
    <source>
        <dbReference type="ARBA" id="ARBA00022884"/>
    </source>
</evidence>
<feature type="domain" description="RNase III" evidence="18">
    <location>
        <begin position="1355"/>
        <end position="1553"/>
    </location>
</feature>
<dbReference type="PANTHER" id="PTHR14950">
    <property type="entry name" value="DICER-RELATED"/>
    <property type="match status" value="1"/>
</dbReference>
<dbReference type="SMART" id="SM00535">
    <property type="entry name" value="RIBOc"/>
    <property type="match status" value="2"/>
</dbReference>
<keyword evidence="7" id="KW-0255">Endonuclease</keyword>
<comment type="caution">
    <text evidence="23">The sequence shown here is derived from an EMBL/GenBank/DDBJ whole genome shotgun (WGS) entry which is preliminary data.</text>
</comment>
<dbReference type="GO" id="GO:0004530">
    <property type="term" value="F:deoxyribonuclease I activity"/>
    <property type="evidence" value="ECO:0007669"/>
    <property type="project" value="TreeGrafter"/>
</dbReference>
<evidence type="ECO:0000256" key="8">
    <source>
        <dbReference type="ARBA" id="ARBA00022801"/>
    </source>
</evidence>
<evidence type="ECO:0000256" key="14">
    <source>
        <dbReference type="ARBA" id="ARBA00023211"/>
    </source>
</evidence>
<dbReference type="PROSITE" id="PS50142">
    <property type="entry name" value="RNASE_3_2"/>
    <property type="match status" value="2"/>
</dbReference>
<comment type="cofactor">
    <cofactor evidence="1">
        <name>Mn(2+)</name>
        <dbReference type="ChEBI" id="CHEBI:29035"/>
    </cofactor>
</comment>
<feature type="domain" description="PAZ" evidence="19">
    <location>
        <begin position="816"/>
        <end position="949"/>
    </location>
</feature>
<dbReference type="InterPro" id="IPR000999">
    <property type="entry name" value="RNase_III_dom"/>
</dbReference>
<dbReference type="PROSITE" id="PS00517">
    <property type="entry name" value="RNASE_3_1"/>
    <property type="match status" value="1"/>
</dbReference>
<gene>
    <name evidence="23" type="ORF">L596_024412</name>
</gene>
<dbReference type="GO" id="GO:0004525">
    <property type="term" value="F:ribonuclease III activity"/>
    <property type="evidence" value="ECO:0007669"/>
    <property type="project" value="InterPro"/>
</dbReference>
<keyword evidence="10" id="KW-0067">ATP-binding</keyword>